<dbReference type="InterPro" id="IPR005828">
    <property type="entry name" value="MFS_sugar_transport-like"/>
</dbReference>
<dbReference type="AlphaFoldDB" id="W7QEA4"/>
<dbReference type="Pfam" id="PF00083">
    <property type="entry name" value="Sugar_tr"/>
    <property type="match status" value="2"/>
</dbReference>
<feature type="transmembrane region" description="Helical" evidence="7">
    <location>
        <begin position="48"/>
        <end position="65"/>
    </location>
</feature>
<dbReference type="PANTHER" id="PTHR48023:SF4">
    <property type="entry name" value="D-XYLOSE-PROTON SYMPORTER-LIKE 2"/>
    <property type="match status" value="1"/>
</dbReference>
<feature type="transmembrane region" description="Helical" evidence="7">
    <location>
        <begin position="12"/>
        <end position="36"/>
    </location>
</feature>
<dbReference type="InterPro" id="IPR005829">
    <property type="entry name" value="Sugar_transporter_CS"/>
</dbReference>
<evidence type="ECO:0000256" key="4">
    <source>
        <dbReference type="ARBA" id="ARBA00022692"/>
    </source>
</evidence>
<keyword evidence="4 7" id="KW-0812">Transmembrane</keyword>
<dbReference type="SUPFAM" id="SSF103473">
    <property type="entry name" value="MFS general substrate transporter"/>
    <property type="match status" value="1"/>
</dbReference>
<organism evidence="9 10">
    <name type="scientific">Catenovulum agarivorans DS-2</name>
    <dbReference type="NCBI Taxonomy" id="1328313"/>
    <lineage>
        <taxon>Bacteria</taxon>
        <taxon>Pseudomonadati</taxon>
        <taxon>Pseudomonadota</taxon>
        <taxon>Gammaproteobacteria</taxon>
        <taxon>Alteromonadales</taxon>
        <taxon>Alteromonadaceae</taxon>
        <taxon>Catenovulum</taxon>
    </lineage>
</organism>
<dbReference type="EMBL" id="ARZY01000014">
    <property type="protein sequence ID" value="EWH10256.1"/>
    <property type="molecule type" value="Genomic_DNA"/>
</dbReference>
<feature type="transmembrane region" description="Helical" evidence="7">
    <location>
        <begin position="255"/>
        <end position="282"/>
    </location>
</feature>
<keyword evidence="6 7" id="KW-0472">Membrane</keyword>
<evidence type="ECO:0000256" key="3">
    <source>
        <dbReference type="ARBA" id="ARBA00022448"/>
    </source>
</evidence>
<dbReference type="PROSITE" id="PS00216">
    <property type="entry name" value="SUGAR_TRANSPORT_1"/>
    <property type="match status" value="1"/>
</dbReference>
<evidence type="ECO:0000313" key="10">
    <source>
        <dbReference type="Proteomes" id="UP000019276"/>
    </source>
</evidence>
<feature type="transmembrane region" description="Helical" evidence="7">
    <location>
        <begin position="484"/>
        <end position="503"/>
    </location>
</feature>
<comment type="caution">
    <text evidence="9">The sequence shown here is derived from an EMBL/GenBank/DDBJ whole genome shotgun (WGS) entry which is preliminary data.</text>
</comment>
<evidence type="ECO:0000313" key="9">
    <source>
        <dbReference type="EMBL" id="EWH10256.1"/>
    </source>
</evidence>
<feature type="transmembrane region" description="Helical" evidence="7">
    <location>
        <begin position="77"/>
        <end position="96"/>
    </location>
</feature>
<dbReference type="STRING" id="1328313.DS2_09162"/>
<dbReference type="GO" id="GO:0022857">
    <property type="term" value="F:transmembrane transporter activity"/>
    <property type="evidence" value="ECO:0007669"/>
    <property type="project" value="InterPro"/>
</dbReference>
<dbReference type="InterPro" id="IPR050820">
    <property type="entry name" value="MFS_Sugar_Transporter"/>
</dbReference>
<gene>
    <name evidence="9" type="ORF">DS2_09162</name>
</gene>
<dbReference type="InterPro" id="IPR003663">
    <property type="entry name" value="Sugar/inositol_transpt"/>
</dbReference>
<keyword evidence="10" id="KW-1185">Reference proteome</keyword>
<reference evidence="9 10" key="1">
    <citation type="journal article" date="2014" name="Genome Announc.">
        <title>Draft Genome Sequence of the Agar-Degrading Bacterium Catenovulum sp. Strain DS-2, Isolated from Intestines of Haliotis diversicolor.</title>
        <authorList>
            <person name="Shan D."/>
            <person name="Li X."/>
            <person name="Gu Z."/>
            <person name="Wei G."/>
            <person name="Gao Z."/>
            <person name="Shao Z."/>
        </authorList>
    </citation>
    <scope>NUCLEOTIDE SEQUENCE [LARGE SCALE GENOMIC DNA]</scope>
    <source>
        <strain evidence="9 10">DS-2</strain>
    </source>
</reference>
<dbReference type="Gene3D" id="1.20.1250.20">
    <property type="entry name" value="MFS general substrate transporter like domains"/>
    <property type="match status" value="1"/>
</dbReference>
<feature type="transmembrane region" description="Helical" evidence="7">
    <location>
        <begin position="452"/>
        <end position="472"/>
    </location>
</feature>
<keyword evidence="3" id="KW-0813">Transport</keyword>
<dbReference type="OrthoDB" id="5368493at2"/>
<keyword evidence="9" id="KW-0762">Sugar transport</keyword>
<dbReference type="Proteomes" id="UP000019276">
    <property type="component" value="Unassembled WGS sequence"/>
</dbReference>
<protein>
    <submittedName>
        <fullName evidence="9">Sugar transporter</fullName>
    </submittedName>
</protein>
<comment type="subcellular location">
    <subcellularLocation>
        <location evidence="1">Membrane</location>
        <topology evidence="1">Multi-pass membrane protein</topology>
    </subcellularLocation>
</comment>
<proteinExistence type="inferred from homology"/>
<keyword evidence="5 7" id="KW-1133">Transmembrane helix</keyword>
<dbReference type="eggNOG" id="COG2814">
    <property type="taxonomic scope" value="Bacteria"/>
</dbReference>
<feature type="domain" description="Major facilitator superfamily (MFS) profile" evidence="8">
    <location>
        <begin position="11"/>
        <end position="507"/>
    </location>
</feature>
<feature type="transmembrane region" description="Helical" evidence="7">
    <location>
        <begin position="134"/>
        <end position="156"/>
    </location>
</feature>
<dbReference type="InterPro" id="IPR020846">
    <property type="entry name" value="MFS_dom"/>
</dbReference>
<feature type="transmembrane region" description="Helical" evidence="7">
    <location>
        <begin position="416"/>
        <end position="440"/>
    </location>
</feature>
<accession>W7QEA4</accession>
<dbReference type="PANTHER" id="PTHR48023">
    <property type="entry name" value="D-XYLOSE-PROTON SYMPORTER-LIKE 2"/>
    <property type="match status" value="1"/>
</dbReference>
<dbReference type="GO" id="GO:0016020">
    <property type="term" value="C:membrane"/>
    <property type="evidence" value="ECO:0007669"/>
    <property type="project" value="UniProtKB-SubCell"/>
</dbReference>
<evidence type="ECO:0000256" key="2">
    <source>
        <dbReference type="ARBA" id="ARBA00010992"/>
    </source>
</evidence>
<evidence type="ECO:0000256" key="5">
    <source>
        <dbReference type="ARBA" id="ARBA00022989"/>
    </source>
</evidence>
<feature type="transmembrane region" description="Helical" evidence="7">
    <location>
        <begin position="171"/>
        <end position="193"/>
    </location>
</feature>
<feature type="transmembrane region" description="Helical" evidence="7">
    <location>
        <begin position="325"/>
        <end position="342"/>
    </location>
</feature>
<evidence type="ECO:0000259" key="8">
    <source>
        <dbReference type="PROSITE" id="PS50850"/>
    </source>
</evidence>
<sequence length="533" mass="58145">MSTTQSNVTRYSLIAAFGGFVFGLDLLNISGAIRFISAQFGLTDNQQGMVIGATFWGVMGVLFFAGTLCEKFGRKRVLLSIALAYTVSTLMSAFATSYEMLLVGRFIGGAAFASLTVSAMYIGEVAPADQRGKFVSVNQLMIALGIFVTSVVNYYLLQYLSQIEFITEANVWRFMLGSELIANVIWVALLLGVPESPRWLLKKGKDEQAKLALNKMMPAEQIDAFVVQVKESFHNQSDSSTLTQLKNLFCGRMSWIIAIAVVYAVVQGGTGMNAVLSFAPMVFEQVGMSTQDSFMQTVIMAVVNLAAVFIAIFTVEKLGRRKLTLGGLALVVLAHSSIWFGFKDTTYVFDQAAYQRIQTELTGQAVDLTKLANMVGQTYQNDVALKAALAERLTNNELPLASGSVINQTINGIKPLAVVFGIFAFIAAFNLSIGPIMWVIFSEIFPNNVRSIGLAFAALVQTVSSWAVSQLFPWSLSNFGAANVFLMYAFIGLGGLIIMFLILPETKGKSIEQLEKDLVKKGKDECSMQTQNI</sequence>
<evidence type="ECO:0000256" key="6">
    <source>
        <dbReference type="ARBA" id="ARBA00023136"/>
    </source>
</evidence>
<evidence type="ECO:0000256" key="7">
    <source>
        <dbReference type="SAM" id="Phobius"/>
    </source>
</evidence>
<dbReference type="RefSeq" id="WP_035014436.1">
    <property type="nucleotide sequence ID" value="NZ_ARZY01000014.1"/>
</dbReference>
<feature type="transmembrane region" description="Helical" evidence="7">
    <location>
        <begin position="102"/>
        <end position="122"/>
    </location>
</feature>
<dbReference type="PROSITE" id="PS50850">
    <property type="entry name" value="MFS"/>
    <property type="match status" value="1"/>
</dbReference>
<name>W7QEA4_9ALTE</name>
<dbReference type="PATRIC" id="fig|1328313.3.peg.1869"/>
<evidence type="ECO:0000256" key="1">
    <source>
        <dbReference type="ARBA" id="ARBA00004141"/>
    </source>
</evidence>
<dbReference type="InterPro" id="IPR036259">
    <property type="entry name" value="MFS_trans_sf"/>
</dbReference>
<feature type="transmembrane region" description="Helical" evidence="7">
    <location>
        <begin position="294"/>
        <end position="313"/>
    </location>
</feature>
<comment type="similarity">
    <text evidence="2">Belongs to the major facilitator superfamily. Sugar transporter (TC 2.A.1.1) family.</text>
</comment>
<dbReference type="PRINTS" id="PR00171">
    <property type="entry name" value="SUGRTRNSPORT"/>
</dbReference>